<comment type="caution">
    <text evidence="1">The sequence shown here is derived from an EMBL/GenBank/DDBJ whole genome shotgun (WGS) entry which is preliminary data.</text>
</comment>
<dbReference type="EMBL" id="JACHMW010000001">
    <property type="protein sequence ID" value="MBB5849663.1"/>
    <property type="molecule type" value="Genomic_DNA"/>
</dbReference>
<evidence type="ECO:0000313" key="1">
    <source>
        <dbReference type="EMBL" id="MBB5849663.1"/>
    </source>
</evidence>
<proteinExistence type="predicted"/>
<protein>
    <submittedName>
        <fullName evidence="1">Uncharacterized protein</fullName>
    </submittedName>
</protein>
<reference evidence="1 2" key="1">
    <citation type="submission" date="2020-08" db="EMBL/GenBank/DDBJ databases">
        <title>Sequencing the genomes of 1000 actinobacteria strains.</title>
        <authorList>
            <person name="Klenk H.-P."/>
        </authorList>
    </citation>
    <scope>NUCLEOTIDE SEQUENCE [LARGE SCALE GENOMIC DNA]</scope>
    <source>
        <strain evidence="1 2">DSM 17945</strain>
    </source>
</reference>
<gene>
    <name evidence="1" type="ORF">HDA33_002227</name>
</gene>
<evidence type="ECO:0000313" key="2">
    <source>
        <dbReference type="Proteomes" id="UP000567246"/>
    </source>
</evidence>
<organism evidence="1 2">
    <name type="scientific">Micrococcus endophyticus</name>
    <dbReference type="NCBI Taxonomy" id="455343"/>
    <lineage>
        <taxon>Bacteria</taxon>
        <taxon>Bacillati</taxon>
        <taxon>Actinomycetota</taxon>
        <taxon>Actinomycetes</taxon>
        <taxon>Micrococcales</taxon>
        <taxon>Micrococcaceae</taxon>
        <taxon>Micrococcus</taxon>
    </lineage>
</organism>
<accession>A0A4Y8ZL58</accession>
<dbReference type="RefSeq" id="WP_017488148.1">
    <property type="nucleotide sequence ID" value="NZ_BAABAG010000030.1"/>
</dbReference>
<dbReference type="AlphaFoldDB" id="A0A4Y8ZL58"/>
<keyword evidence="2" id="KW-1185">Reference proteome</keyword>
<sequence>MSAAFDHIRRDDGEHVGYLEMTDDGLFVPRDRLRRVCGDPMELEEAEELLDAVGLRMLAEDWLLDAADGGAARRVRIREITRDTVTVAPVLDDAAVALSVDLARAEVLTLPTDRLRPADG</sequence>
<name>A0A4Y8ZL58_9MICC</name>
<dbReference type="Proteomes" id="UP000567246">
    <property type="component" value="Unassembled WGS sequence"/>
</dbReference>